<accession>A0A9D1VS74</accession>
<dbReference type="GO" id="GO:0005886">
    <property type="term" value="C:plasma membrane"/>
    <property type="evidence" value="ECO:0007669"/>
    <property type="project" value="UniProtKB-SubCell"/>
</dbReference>
<dbReference type="AlphaFoldDB" id="A0A9D1VS74"/>
<keyword evidence="8 11" id="KW-1133">Transmembrane helix</keyword>
<keyword evidence="4" id="KW-0813">Transport</keyword>
<comment type="caution">
    <text evidence="12">The sequence shown here is derived from an EMBL/GenBank/DDBJ whole genome shotgun (WGS) entry which is preliminary data.</text>
</comment>
<dbReference type="PANTHER" id="PTHR33909:SF1">
    <property type="entry name" value="SEC TRANSLOCON ACCESSORY COMPLEX SUBUNIT YAJC"/>
    <property type="match status" value="1"/>
</dbReference>
<evidence type="ECO:0000313" key="13">
    <source>
        <dbReference type="Proteomes" id="UP000824246"/>
    </source>
</evidence>
<keyword evidence="10 11" id="KW-0472">Membrane</keyword>
<evidence type="ECO:0000256" key="3">
    <source>
        <dbReference type="ARBA" id="ARBA00014962"/>
    </source>
</evidence>
<reference evidence="12" key="2">
    <citation type="submission" date="2021-04" db="EMBL/GenBank/DDBJ databases">
        <authorList>
            <person name="Gilroy R."/>
        </authorList>
    </citation>
    <scope>NUCLEOTIDE SEQUENCE</scope>
    <source>
        <strain evidence="12">ChiHjej12B11-16260</strain>
    </source>
</reference>
<evidence type="ECO:0000256" key="8">
    <source>
        <dbReference type="ARBA" id="ARBA00022989"/>
    </source>
</evidence>
<feature type="transmembrane region" description="Helical" evidence="11">
    <location>
        <begin position="17"/>
        <end position="36"/>
    </location>
</feature>
<dbReference type="PANTHER" id="PTHR33909">
    <property type="entry name" value="SEC TRANSLOCON ACCESSORY COMPLEX SUBUNIT YAJC"/>
    <property type="match status" value="1"/>
</dbReference>
<evidence type="ECO:0000256" key="5">
    <source>
        <dbReference type="ARBA" id="ARBA00022475"/>
    </source>
</evidence>
<dbReference type="PRINTS" id="PR01853">
    <property type="entry name" value="YAJCTRNLCASE"/>
</dbReference>
<dbReference type="GO" id="GO:0015031">
    <property type="term" value="P:protein transport"/>
    <property type="evidence" value="ECO:0007669"/>
    <property type="project" value="UniProtKB-KW"/>
</dbReference>
<comment type="similarity">
    <text evidence="2">Belongs to the YajC family.</text>
</comment>
<evidence type="ECO:0000256" key="2">
    <source>
        <dbReference type="ARBA" id="ARBA00006742"/>
    </source>
</evidence>
<keyword evidence="7" id="KW-0653">Protein transport</keyword>
<evidence type="ECO:0000313" key="12">
    <source>
        <dbReference type="EMBL" id="HIX46034.1"/>
    </source>
</evidence>
<keyword evidence="5" id="KW-1003">Cell membrane</keyword>
<dbReference type="SMART" id="SM01323">
    <property type="entry name" value="YajC"/>
    <property type="match status" value="1"/>
</dbReference>
<dbReference type="EMBL" id="DXFB01000193">
    <property type="protein sequence ID" value="HIX46034.1"/>
    <property type="molecule type" value="Genomic_DNA"/>
</dbReference>
<evidence type="ECO:0000256" key="7">
    <source>
        <dbReference type="ARBA" id="ARBA00022927"/>
    </source>
</evidence>
<dbReference type="InterPro" id="IPR003849">
    <property type="entry name" value="Preprotein_translocase_YajC"/>
</dbReference>
<reference evidence="12" key="1">
    <citation type="journal article" date="2021" name="PeerJ">
        <title>Extensive microbial diversity within the chicken gut microbiome revealed by metagenomics and culture.</title>
        <authorList>
            <person name="Gilroy R."/>
            <person name="Ravi A."/>
            <person name="Getino M."/>
            <person name="Pursley I."/>
            <person name="Horton D.L."/>
            <person name="Alikhan N.F."/>
            <person name="Baker D."/>
            <person name="Gharbi K."/>
            <person name="Hall N."/>
            <person name="Watson M."/>
            <person name="Adriaenssens E.M."/>
            <person name="Foster-Nyarko E."/>
            <person name="Jarju S."/>
            <person name="Secka A."/>
            <person name="Antonio M."/>
            <person name="Oren A."/>
            <person name="Chaudhuri R.R."/>
            <person name="La Ragione R."/>
            <person name="Hildebrand F."/>
            <person name="Pallen M.J."/>
        </authorList>
    </citation>
    <scope>NUCLEOTIDE SEQUENCE</scope>
    <source>
        <strain evidence="12">ChiHjej12B11-16260</strain>
    </source>
</reference>
<dbReference type="Proteomes" id="UP000824246">
    <property type="component" value="Unassembled WGS sequence"/>
</dbReference>
<evidence type="ECO:0000256" key="9">
    <source>
        <dbReference type="ARBA" id="ARBA00023010"/>
    </source>
</evidence>
<dbReference type="NCBIfam" id="TIGR00739">
    <property type="entry name" value="yajC"/>
    <property type="match status" value="1"/>
</dbReference>
<comment type="subcellular location">
    <subcellularLocation>
        <location evidence="1">Cell membrane</location>
        <topology evidence="1">Single-pass membrane protein</topology>
    </subcellularLocation>
</comment>
<evidence type="ECO:0000256" key="11">
    <source>
        <dbReference type="SAM" id="Phobius"/>
    </source>
</evidence>
<gene>
    <name evidence="12" type="primary">yajC</name>
    <name evidence="12" type="ORF">H9982_07410</name>
</gene>
<evidence type="ECO:0000256" key="6">
    <source>
        <dbReference type="ARBA" id="ARBA00022692"/>
    </source>
</evidence>
<proteinExistence type="inferred from homology"/>
<dbReference type="Pfam" id="PF02699">
    <property type="entry name" value="YajC"/>
    <property type="match status" value="1"/>
</dbReference>
<evidence type="ECO:0000256" key="1">
    <source>
        <dbReference type="ARBA" id="ARBA00004162"/>
    </source>
</evidence>
<keyword evidence="9" id="KW-0811">Translocation</keyword>
<organism evidence="12 13">
    <name type="scientific">Candidatus Barnesiella excrementipullorum</name>
    <dbReference type="NCBI Taxonomy" id="2838479"/>
    <lineage>
        <taxon>Bacteria</taxon>
        <taxon>Pseudomonadati</taxon>
        <taxon>Bacteroidota</taxon>
        <taxon>Bacteroidia</taxon>
        <taxon>Bacteroidales</taxon>
        <taxon>Barnesiellaceae</taxon>
        <taxon>Barnesiella</taxon>
    </lineage>
</organism>
<protein>
    <recommendedName>
        <fullName evidence="3">Sec translocon accessory complex subunit YajC</fullName>
    </recommendedName>
</protein>
<keyword evidence="6 11" id="KW-0812">Transmembrane</keyword>
<evidence type="ECO:0000256" key="10">
    <source>
        <dbReference type="ARBA" id="ARBA00023136"/>
    </source>
</evidence>
<evidence type="ECO:0000256" key="4">
    <source>
        <dbReference type="ARBA" id="ARBA00022448"/>
    </source>
</evidence>
<sequence length="105" mass="11913">MTLTTILLQAGANGSNGWMSIIMMVALVAIFYFFMIRPQQKRQKEIAKFRQNLTTNDKVVTAGGIYGKIKEVHDNYFIIEIAENTRIRIAKESVYPSAEETPKQA</sequence>
<name>A0A9D1VS74_9BACT</name>